<proteinExistence type="predicted"/>
<protein>
    <submittedName>
        <fullName evidence="2">Uncharacterized protein</fullName>
    </submittedName>
</protein>
<accession>A0A316YQQ0</accession>
<dbReference type="OrthoDB" id="2735536at2759"/>
<organism evidence="2 3">
    <name type="scientific">Acaromyces ingoldii</name>
    <dbReference type="NCBI Taxonomy" id="215250"/>
    <lineage>
        <taxon>Eukaryota</taxon>
        <taxon>Fungi</taxon>
        <taxon>Dikarya</taxon>
        <taxon>Basidiomycota</taxon>
        <taxon>Ustilaginomycotina</taxon>
        <taxon>Exobasidiomycetes</taxon>
        <taxon>Exobasidiales</taxon>
        <taxon>Cryptobasidiaceae</taxon>
        <taxon>Acaromyces</taxon>
    </lineage>
</organism>
<evidence type="ECO:0000313" key="2">
    <source>
        <dbReference type="EMBL" id="PWN90095.1"/>
    </source>
</evidence>
<evidence type="ECO:0000313" key="3">
    <source>
        <dbReference type="Proteomes" id="UP000245768"/>
    </source>
</evidence>
<feature type="region of interest" description="Disordered" evidence="1">
    <location>
        <begin position="304"/>
        <end position="328"/>
    </location>
</feature>
<dbReference type="GeneID" id="37046890"/>
<dbReference type="Proteomes" id="UP000245768">
    <property type="component" value="Unassembled WGS sequence"/>
</dbReference>
<feature type="region of interest" description="Disordered" evidence="1">
    <location>
        <begin position="490"/>
        <end position="526"/>
    </location>
</feature>
<feature type="region of interest" description="Disordered" evidence="1">
    <location>
        <begin position="149"/>
        <end position="170"/>
    </location>
</feature>
<dbReference type="AlphaFoldDB" id="A0A316YQQ0"/>
<gene>
    <name evidence="2" type="ORF">FA10DRAFT_301376</name>
</gene>
<dbReference type="InterPro" id="IPR016712">
    <property type="entry name" value="Rbsml_bS1m-like"/>
</dbReference>
<dbReference type="STRING" id="215250.A0A316YQQ0"/>
<name>A0A316YQQ0_9BASI</name>
<evidence type="ECO:0000256" key="1">
    <source>
        <dbReference type="SAM" id="MobiDB-lite"/>
    </source>
</evidence>
<feature type="compositionally biased region" description="Polar residues" evidence="1">
    <location>
        <begin position="306"/>
        <end position="328"/>
    </location>
</feature>
<sequence length="546" mass="61310">MAAPASSSSGGMTNLSRLLATSRLTAYQPGQGQVFTAPAAHQARGDFGLKRPLPTTGAPPGTIRYVDVSDMDTREGQTSWRERERDVLMLRRWSETHIKLVDQEGQAVVEEVGKLGPRLNTVYDPSTRRALPTFYDEVEPKEVREHLQREARQGRGPIHQQDASGSTTDNDAFSSVARLYSNSMSFAPKYTSMSPARFEKFLEQVRASRGYFKRQLALSAAQRARHQAVKKLNERRLMMQKQAMRAREEGATRIEVPEEVTARDLPLPNVDEVRADMWDQSRIGISTTLPWSVWLTWRENERASRPESQLLPSGSKEQMSGSSTNESLQPALHRHAGLQYSQPDSIQTQLLAPPLPGRVLEKMGDDDKGYKKEGWAAAVAGRIAYIKNEHDGGLRAIDWSGNDPRKGNGYFRPMQAWREQSIRGVFSGDAYMNPSLGYTRLKVRASESADRNRLARGIPGSPGWVAEIDGYLHRHSGEGTAMVRDFTMGDGVGSESSGSSRIYSIKEQKRANRQKMQRQRRERQPQQLTEMLGNIMAKVPRRKKDS</sequence>
<feature type="compositionally biased region" description="Basic residues" evidence="1">
    <location>
        <begin position="511"/>
        <end position="521"/>
    </location>
</feature>
<keyword evidence="3" id="KW-1185">Reference proteome</keyword>
<dbReference type="EMBL" id="KZ819636">
    <property type="protein sequence ID" value="PWN90095.1"/>
    <property type="molecule type" value="Genomic_DNA"/>
</dbReference>
<dbReference type="PANTHER" id="PTHR28058:SF1">
    <property type="entry name" value="SMALL RIBOSOMAL SUBUNIT PROTEIN BS1M"/>
    <property type="match status" value="1"/>
</dbReference>
<reference evidence="2 3" key="1">
    <citation type="journal article" date="2018" name="Mol. Biol. Evol.">
        <title>Broad Genomic Sampling Reveals a Smut Pathogenic Ancestry of the Fungal Clade Ustilaginomycotina.</title>
        <authorList>
            <person name="Kijpornyongpan T."/>
            <person name="Mondo S.J."/>
            <person name="Barry K."/>
            <person name="Sandor L."/>
            <person name="Lee J."/>
            <person name="Lipzen A."/>
            <person name="Pangilinan J."/>
            <person name="LaButti K."/>
            <person name="Hainaut M."/>
            <person name="Henrissat B."/>
            <person name="Grigoriev I.V."/>
            <person name="Spatafora J.W."/>
            <person name="Aime M.C."/>
        </authorList>
    </citation>
    <scope>NUCLEOTIDE SEQUENCE [LARGE SCALE GENOMIC DNA]</scope>
    <source>
        <strain evidence="2 3">MCA 4198</strain>
    </source>
</reference>
<dbReference type="Pfam" id="PF11709">
    <property type="entry name" value="Mit_ribos_Mrp51"/>
    <property type="match status" value="1"/>
</dbReference>
<feature type="compositionally biased region" description="Polar residues" evidence="1">
    <location>
        <begin position="161"/>
        <end position="170"/>
    </location>
</feature>
<dbReference type="RefSeq" id="XP_025377293.1">
    <property type="nucleotide sequence ID" value="XM_025524974.1"/>
</dbReference>
<dbReference type="InParanoid" id="A0A316YQQ0"/>
<dbReference type="PANTHER" id="PTHR28058">
    <property type="entry name" value="37S RIBOSOMAL PROTEIN MRP51, MITOCHONDRIAL"/>
    <property type="match status" value="1"/>
</dbReference>